<reference evidence="4" key="2">
    <citation type="submission" date="2019-07" db="EMBL/GenBank/DDBJ databases">
        <authorList>
            <person name="Yang Y."/>
            <person name="Bocs S."/>
            <person name="Baudouin L."/>
        </authorList>
    </citation>
    <scope>NUCLEOTIDE SEQUENCE</scope>
    <source>
        <tissue evidence="4">Spear leaf of Hainan Tall coconut</tissue>
    </source>
</reference>
<dbReference type="PANTHER" id="PTHR36766:SF51">
    <property type="entry name" value="DISEASE RESISTANCE RPP13-LIKE PROTEIN 1"/>
    <property type="match status" value="1"/>
</dbReference>
<dbReference type="InterPro" id="IPR002182">
    <property type="entry name" value="NB-ARC"/>
</dbReference>
<gene>
    <name evidence="4" type="ORF">COCNU_06G011510</name>
</gene>
<evidence type="ECO:0000256" key="1">
    <source>
        <dbReference type="ARBA" id="ARBA00022821"/>
    </source>
</evidence>
<dbReference type="AlphaFoldDB" id="A0A8K0ICH0"/>
<protein>
    <recommendedName>
        <fullName evidence="6">NBS-LRR resistance protein</fullName>
    </recommendedName>
</protein>
<dbReference type="InterPro" id="IPR058922">
    <property type="entry name" value="WHD_DRP"/>
</dbReference>
<dbReference type="Pfam" id="PF00931">
    <property type="entry name" value="NB-ARC"/>
    <property type="match status" value="1"/>
</dbReference>
<accession>A0A8K0ICH0</accession>
<evidence type="ECO:0000259" key="3">
    <source>
        <dbReference type="Pfam" id="PF23559"/>
    </source>
</evidence>
<dbReference type="Pfam" id="PF23559">
    <property type="entry name" value="WHD_DRP"/>
    <property type="match status" value="1"/>
</dbReference>
<proteinExistence type="predicted"/>
<evidence type="ECO:0000313" key="4">
    <source>
        <dbReference type="EMBL" id="KAG1347322.1"/>
    </source>
</evidence>
<evidence type="ECO:0000313" key="5">
    <source>
        <dbReference type="Proteomes" id="UP000797356"/>
    </source>
</evidence>
<dbReference type="Proteomes" id="UP000797356">
    <property type="component" value="Chromosome 6"/>
</dbReference>
<feature type="domain" description="NB-ARC" evidence="2">
    <location>
        <begin position="19"/>
        <end position="103"/>
    </location>
</feature>
<reference evidence="4" key="1">
    <citation type="journal article" date="2017" name="Gigascience">
        <title>The genome draft of coconut (Cocos nucifera).</title>
        <authorList>
            <person name="Xiao Y."/>
            <person name="Xu P."/>
            <person name="Fan H."/>
            <person name="Baudouin L."/>
            <person name="Xia W."/>
            <person name="Bocs S."/>
            <person name="Xu J."/>
            <person name="Li Q."/>
            <person name="Guo A."/>
            <person name="Zhou L."/>
            <person name="Li J."/>
            <person name="Wu Y."/>
            <person name="Ma Z."/>
            <person name="Armero A."/>
            <person name="Issali A.E."/>
            <person name="Liu N."/>
            <person name="Peng M."/>
            <person name="Yang Y."/>
        </authorList>
    </citation>
    <scope>NUCLEOTIDE SEQUENCE</scope>
    <source>
        <tissue evidence="4">Spear leaf of Hainan Tall coconut</tissue>
    </source>
</reference>
<dbReference type="InterPro" id="IPR027417">
    <property type="entry name" value="P-loop_NTPase"/>
</dbReference>
<comment type="caution">
    <text evidence="4">The sequence shown here is derived from an EMBL/GenBank/DDBJ whole genome shotgun (WGS) entry which is preliminary data.</text>
</comment>
<dbReference type="OrthoDB" id="745875at2759"/>
<name>A0A8K0ICH0_COCNU</name>
<sequence>MSNSSTDDRISHDVSLDGTLWMLKDATRNKRFLFVLDDVWDETGSKWKELRGVLTSGAKGSIVLVTTQSPVVAEVMGTMDPLESNSLQQDDFWRLFEHSAFGENILEEERREKLQTIGRKISEKVHGLPLAGKMWMAQGFIQNQNQVRMRMEDIGSQIFDELTSRYFFLPTLNNRYVMYDLIRELAVYVSLDKCLLISDENGEIPETIRHLT</sequence>
<dbReference type="Gene3D" id="3.40.50.300">
    <property type="entry name" value="P-loop containing nucleotide triphosphate hydrolases"/>
    <property type="match status" value="1"/>
</dbReference>
<dbReference type="PANTHER" id="PTHR36766">
    <property type="entry name" value="PLANT BROAD-SPECTRUM MILDEW RESISTANCE PROTEIN RPW8"/>
    <property type="match status" value="1"/>
</dbReference>
<feature type="domain" description="Disease resistance protein winged helix" evidence="3">
    <location>
        <begin position="133"/>
        <end position="186"/>
    </location>
</feature>
<keyword evidence="1" id="KW-0611">Plant defense</keyword>
<evidence type="ECO:0008006" key="6">
    <source>
        <dbReference type="Google" id="ProtNLM"/>
    </source>
</evidence>
<dbReference type="EMBL" id="CM017877">
    <property type="protein sequence ID" value="KAG1347322.1"/>
    <property type="molecule type" value="Genomic_DNA"/>
</dbReference>
<organism evidence="4 5">
    <name type="scientific">Cocos nucifera</name>
    <name type="common">Coconut palm</name>
    <dbReference type="NCBI Taxonomy" id="13894"/>
    <lineage>
        <taxon>Eukaryota</taxon>
        <taxon>Viridiplantae</taxon>
        <taxon>Streptophyta</taxon>
        <taxon>Embryophyta</taxon>
        <taxon>Tracheophyta</taxon>
        <taxon>Spermatophyta</taxon>
        <taxon>Magnoliopsida</taxon>
        <taxon>Liliopsida</taxon>
        <taxon>Arecaceae</taxon>
        <taxon>Arecoideae</taxon>
        <taxon>Cocoseae</taxon>
        <taxon>Attaleinae</taxon>
        <taxon>Cocos</taxon>
    </lineage>
</organism>
<dbReference type="GO" id="GO:0043531">
    <property type="term" value="F:ADP binding"/>
    <property type="evidence" value="ECO:0007669"/>
    <property type="project" value="InterPro"/>
</dbReference>
<keyword evidence="5" id="KW-1185">Reference proteome</keyword>
<evidence type="ECO:0000259" key="2">
    <source>
        <dbReference type="Pfam" id="PF00931"/>
    </source>
</evidence>
<dbReference type="SUPFAM" id="SSF52540">
    <property type="entry name" value="P-loop containing nucleoside triphosphate hydrolases"/>
    <property type="match status" value="1"/>
</dbReference>